<evidence type="ECO:0000313" key="9">
    <source>
        <dbReference type="EMBL" id="BCB90096.1"/>
    </source>
</evidence>
<evidence type="ECO:0000256" key="7">
    <source>
        <dbReference type="RuleBase" id="RU363032"/>
    </source>
</evidence>
<comment type="similarity">
    <text evidence="7">Belongs to the binding-protein-dependent transport system permease family.</text>
</comment>
<keyword evidence="6 7" id="KW-0472">Membrane</keyword>
<dbReference type="PANTHER" id="PTHR30151:SF0">
    <property type="entry name" value="ABC TRANSPORTER PERMEASE PROTEIN MJ0413-RELATED"/>
    <property type="match status" value="1"/>
</dbReference>
<reference evidence="9 10" key="1">
    <citation type="submission" date="2020-03" db="EMBL/GenBank/DDBJ databases">
        <title>Whole genome shotgun sequence of Phytohabitans suffuscus NBRC 105367.</title>
        <authorList>
            <person name="Komaki H."/>
            <person name="Tamura T."/>
        </authorList>
    </citation>
    <scope>NUCLEOTIDE SEQUENCE [LARGE SCALE GENOMIC DNA]</scope>
    <source>
        <strain evidence="9 10">NBRC 105367</strain>
    </source>
</reference>
<feature type="domain" description="ABC transmembrane type-1" evidence="8">
    <location>
        <begin position="89"/>
        <end position="269"/>
    </location>
</feature>
<dbReference type="EMBL" id="AP022871">
    <property type="protein sequence ID" value="BCB90096.1"/>
    <property type="molecule type" value="Genomic_DNA"/>
</dbReference>
<dbReference type="RefSeq" id="WP_173162236.1">
    <property type="nucleotide sequence ID" value="NZ_AP022871.1"/>
</dbReference>
<feature type="transmembrane region" description="Helical" evidence="7">
    <location>
        <begin position="195"/>
        <end position="216"/>
    </location>
</feature>
<feature type="transmembrane region" description="Helical" evidence="7">
    <location>
        <begin position="39"/>
        <end position="68"/>
    </location>
</feature>
<dbReference type="InterPro" id="IPR000515">
    <property type="entry name" value="MetI-like"/>
</dbReference>
<dbReference type="InterPro" id="IPR035906">
    <property type="entry name" value="MetI-like_sf"/>
</dbReference>
<dbReference type="AlphaFoldDB" id="A0A6F8YVL6"/>
<evidence type="ECO:0000256" key="4">
    <source>
        <dbReference type="ARBA" id="ARBA00022692"/>
    </source>
</evidence>
<gene>
    <name evidence="9" type="primary">ssuC_5</name>
    <name evidence="9" type="ORF">Psuf_074090</name>
</gene>
<keyword evidence="5 7" id="KW-1133">Transmembrane helix</keyword>
<dbReference type="PANTHER" id="PTHR30151">
    <property type="entry name" value="ALKANE SULFONATE ABC TRANSPORTER-RELATED, MEMBRANE SUBUNIT"/>
    <property type="match status" value="1"/>
</dbReference>
<feature type="transmembrane region" description="Helical" evidence="7">
    <location>
        <begin position="155"/>
        <end position="174"/>
    </location>
</feature>
<proteinExistence type="inferred from homology"/>
<evidence type="ECO:0000256" key="6">
    <source>
        <dbReference type="ARBA" id="ARBA00023136"/>
    </source>
</evidence>
<protein>
    <submittedName>
        <fullName evidence="9">ABC transporter permease</fullName>
    </submittedName>
</protein>
<keyword evidence="4 7" id="KW-0812">Transmembrane</keyword>
<evidence type="ECO:0000256" key="5">
    <source>
        <dbReference type="ARBA" id="ARBA00022989"/>
    </source>
</evidence>
<dbReference type="Proteomes" id="UP000503011">
    <property type="component" value="Chromosome"/>
</dbReference>
<comment type="subcellular location">
    <subcellularLocation>
        <location evidence="1 7">Cell membrane</location>
        <topology evidence="1 7">Multi-pass membrane protein</topology>
    </subcellularLocation>
</comment>
<reference evidence="9 10" key="2">
    <citation type="submission" date="2020-03" db="EMBL/GenBank/DDBJ databases">
        <authorList>
            <person name="Ichikawa N."/>
            <person name="Kimura A."/>
            <person name="Kitahashi Y."/>
            <person name="Uohara A."/>
        </authorList>
    </citation>
    <scope>NUCLEOTIDE SEQUENCE [LARGE SCALE GENOMIC DNA]</scope>
    <source>
        <strain evidence="9 10">NBRC 105367</strain>
    </source>
</reference>
<keyword evidence="2 7" id="KW-0813">Transport</keyword>
<evidence type="ECO:0000256" key="3">
    <source>
        <dbReference type="ARBA" id="ARBA00022475"/>
    </source>
</evidence>
<feature type="transmembrane region" description="Helical" evidence="7">
    <location>
        <begin position="251"/>
        <end position="271"/>
    </location>
</feature>
<dbReference type="PROSITE" id="PS50928">
    <property type="entry name" value="ABC_TM1"/>
    <property type="match status" value="1"/>
</dbReference>
<dbReference type="Gene3D" id="1.10.3720.10">
    <property type="entry name" value="MetI-like"/>
    <property type="match status" value="1"/>
</dbReference>
<dbReference type="GO" id="GO:0005886">
    <property type="term" value="C:plasma membrane"/>
    <property type="evidence" value="ECO:0007669"/>
    <property type="project" value="UniProtKB-SubCell"/>
</dbReference>
<dbReference type="SUPFAM" id="SSF161098">
    <property type="entry name" value="MetI-like"/>
    <property type="match status" value="1"/>
</dbReference>
<evidence type="ECO:0000259" key="8">
    <source>
        <dbReference type="PROSITE" id="PS50928"/>
    </source>
</evidence>
<organism evidence="9 10">
    <name type="scientific">Phytohabitans suffuscus</name>
    <dbReference type="NCBI Taxonomy" id="624315"/>
    <lineage>
        <taxon>Bacteria</taxon>
        <taxon>Bacillati</taxon>
        <taxon>Actinomycetota</taxon>
        <taxon>Actinomycetes</taxon>
        <taxon>Micromonosporales</taxon>
        <taxon>Micromonosporaceae</taxon>
    </lineage>
</organism>
<dbReference type="GO" id="GO:0055085">
    <property type="term" value="P:transmembrane transport"/>
    <property type="evidence" value="ECO:0007669"/>
    <property type="project" value="InterPro"/>
</dbReference>
<keyword evidence="3" id="KW-1003">Cell membrane</keyword>
<evidence type="ECO:0000256" key="2">
    <source>
        <dbReference type="ARBA" id="ARBA00022448"/>
    </source>
</evidence>
<feature type="transmembrane region" description="Helical" evidence="7">
    <location>
        <begin position="128"/>
        <end position="149"/>
    </location>
</feature>
<dbReference type="KEGG" id="psuu:Psuf_074090"/>
<dbReference type="Pfam" id="PF00528">
    <property type="entry name" value="BPD_transp_1"/>
    <property type="match status" value="1"/>
</dbReference>
<accession>A0A6F8YVL6</accession>
<evidence type="ECO:0000313" key="10">
    <source>
        <dbReference type="Proteomes" id="UP000503011"/>
    </source>
</evidence>
<keyword evidence="10" id="KW-1185">Reference proteome</keyword>
<evidence type="ECO:0000256" key="1">
    <source>
        <dbReference type="ARBA" id="ARBA00004651"/>
    </source>
</evidence>
<dbReference type="CDD" id="cd06261">
    <property type="entry name" value="TM_PBP2"/>
    <property type="match status" value="1"/>
</dbReference>
<feature type="transmembrane region" description="Helical" evidence="7">
    <location>
        <begin position="88"/>
        <end position="116"/>
    </location>
</feature>
<sequence length="284" mass="29863">MSTDQTVRPAAGIAVSDRGAGPAPDTGSRSRWRPSGTSLGIVAVLAVWLVAWEATVRTGLISSTFAAAPSEVAVAMVELAGNAEVRAAFGGAIGMFVVAFAIAAVAGVLAGAAMGLSRIAYRTFHPVILGLFSTPKMIFIPIFILVAGFGVASKISYGAVSGFFPVAVTVTAGVRMVDRRLLLAARSMGASRLQTLRGVVVPGSLPAVMAALWYGMKHALLGVLIMELFASQEGIGHYIGLYTSTFRTDRVFALVLGLALFAILLGSLWRWQEKRLSRWRGNHG</sequence>
<name>A0A6F8YVL6_9ACTN</name>